<dbReference type="RefSeq" id="WP_015903570.1">
    <property type="nucleotide sequence ID" value="NC_012108.1"/>
</dbReference>
<dbReference type="Proteomes" id="UP000000442">
    <property type="component" value="Chromosome"/>
</dbReference>
<dbReference type="eggNOG" id="ENOG5033AN0">
    <property type="taxonomic scope" value="Bacteria"/>
</dbReference>
<dbReference type="AlphaFoldDB" id="C0QAY4"/>
<reference evidence="1 2" key="1">
    <citation type="journal article" date="2009" name="Environ. Microbiol.">
        <title>Genome sequence of Desulfobacterium autotrophicum HRM2, a marine sulfate reducer oxidizing organic carbon completely to carbon dioxide.</title>
        <authorList>
            <person name="Strittmatter A.W."/>
            <person name="Liesegang H."/>
            <person name="Rabus R."/>
            <person name="Decker I."/>
            <person name="Amann J."/>
            <person name="Andres S."/>
            <person name="Henne A."/>
            <person name="Fricke W.F."/>
            <person name="Martinez-Arias R."/>
            <person name="Bartels D."/>
            <person name="Goesmann A."/>
            <person name="Krause L."/>
            <person name="Puehler A."/>
            <person name="Klenk H.P."/>
            <person name="Richter M."/>
            <person name="Schuler M."/>
            <person name="Gloeckner F.O."/>
            <person name="Meyerdierks A."/>
            <person name="Gottschalk G."/>
            <person name="Amann R."/>
        </authorList>
    </citation>
    <scope>NUCLEOTIDE SEQUENCE [LARGE SCALE GENOMIC DNA]</scope>
    <source>
        <strain evidence="2">ATCC 43914 / DSM 3382 / HRM2</strain>
    </source>
</reference>
<dbReference type="KEGG" id="dat:HRM2_16750"/>
<keyword evidence="2" id="KW-1185">Reference proteome</keyword>
<gene>
    <name evidence="1" type="ordered locus">HRM2_16750</name>
</gene>
<name>C0QAY4_DESAH</name>
<sequence length="72" mass="8041">MEEEKDMVTVQVNLDITVESLKTVVANAKAVAGKDDRGVYRVDTADKLGEIISQFLMTADFQRFAADLKNYN</sequence>
<protein>
    <submittedName>
        <fullName evidence="1">Uncharacterized protein</fullName>
    </submittedName>
</protein>
<evidence type="ECO:0000313" key="1">
    <source>
        <dbReference type="EMBL" id="ACN14783.1"/>
    </source>
</evidence>
<proteinExistence type="predicted"/>
<dbReference type="STRING" id="177437.HRM2_16750"/>
<dbReference type="EMBL" id="CP001087">
    <property type="protein sequence ID" value="ACN14783.1"/>
    <property type="molecule type" value="Genomic_DNA"/>
</dbReference>
<evidence type="ECO:0000313" key="2">
    <source>
        <dbReference type="Proteomes" id="UP000000442"/>
    </source>
</evidence>
<dbReference type="HOGENOM" id="CLU_2665152_0_0_7"/>
<accession>C0QAY4</accession>
<organism evidence="1 2">
    <name type="scientific">Desulforapulum autotrophicum (strain ATCC 43914 / DSM 3382 / VKM B-1955 / HRM2)</name>
    <name type="common">Desulfobacterium autotrophicum</name>
    <dbReference type="NCBI Taxonomy" id="177437"/>
    <lineage>
        <taxon>Bacteria</taxon>
        <taxon>Pseudomonadati</taxon>
        <taxon>Thermodesulfobacteriota</taxon>
        <taxon>Desulfobacteria</taxon>
        <taxon>Desulfobacterales</taxon>
        <taxon>Desulfobacteraceae</taxon>
        <taxon>Desulforapulum</taxon>
    </lineage>
</organism>
<dbReference type="OrthoDB" id="5422295at2"/>